<dbReference type="Pfam" id="PF00498">
    <property type="entry name" value="FHA"/>
    <property type="match status" value="1"/>
</dbReference>
<evidence type="ECO:0000313" key="4">
    <source>
        <dbReference type="EnsemblPlants" id="PNT68472"/>
    </source>
</evidence>
<keyword evidence="5" id="KW-1185">Reference proteome</keyword>
<dbReference type="Proteomes" id="UP000008810">
    <property type="component" value="Chromosome 3"/>
</dbReference>
<evidence type="ECO:0000256" key="1">
    <source>
        <dbReference type="SAM" id="MobiDB-lite"/>
    </source>
</evidence>
<feature type="compositionally biased region" description="Acidic residues" evidence="1">
    <location>
        <begin position="261"/>
        <end position="273"/>
    </location>
</feature>
<dbReference type="SUPFAM" id="SSF49879">
    <property type="entry name" value="SMAD/FHA domain"/>
    <property type="match status" value="1"/>
</dbReference>
<dbReference type="SMART" id="SM00240">
    <property type="entry name" value="FHA"/>
    <property type="match status" value="1"/>
</dbReference>
<reference evidence="3 4" key="1">
    <citation type="journal article" date="2010" name="Nature">
        <title>Genome sequencing and analysis of the model grass Brachypodium distachyon.</title>
        <authorList>
            <consortium name="International Brachypodium Initiative"/>
        </authorList>
    </citation>
    <scope>NUCLEOTIDE SEQUENCE [LARGE SCALE GENOMIC DNA]</scope>
    <source>
        <strain evidence="3 4">Bd21</strain>
    </source>
</reference>
<dbReference type="Gramene" id="PNT68472">
    <property type="protein sequence ID" value="PNT68472"/>
    <property type="gene ID" value="BRADI_3g40970v3"/>
</dbReference>
<reference evidence="3" key="2">
    <citation type="submission" date="2017-06" db="EMBL/GenBank/DDBJ databases">
        <title>WGS assembly of Brachypodium distachyon.</title>
        <authorList>
            <consortium name="The International Brachypodium Initiative"/>
            <person name="Lucas S."/>
            <person name="Harmon-Smith M."/>
            <person name="Lail K."/>
            <person name="Tice H."/>
            <person name="Grimwood J."/>
            <person name="Bruce D."/>
            <person name="Barry K."/>
            <person name="Shu S."/>
            <person name="Lindquist E."/>
            <person name="Wang M."/>
            <person name="Pitluck S."/>
            <person name="Vogel J.P."/>
            <person name="Garvin D.F."/>
            <person name="Mockler T.C."/>
            <person name="Schmutz J."/>
            <person name="Rokhsar D."/>
            <person name="Bevan M.W."/>
        </authorList>
    </citation>
    <scope>NUCLEOTIDE SEQUENCE</scope>
    <source>
        <strain evidence="3">Bd21</strain>
    </source>
</reference>
<dbReference type="Gene3D" id="2.60.200.20">
    <property type="match status" value="1"/>
</dbReference>
<sequence length="420" mass="45072">MAAAPPVLTLTVEKGPREGETRQCRAGAALRVGLVVSGNDLAVRDAGTSQRHLAIEFLPPPPAARWAVSDLGSSNGTLLNGAPLVPSVPAPLSHGDLISLGESTVLAVSIASDSDMNPAGPRRSSRLAAAGVAAEERPIPAVTRRSKQKNAVAAEPPEAVKEEIEEAAEVMQHGRRKKIVKPPEPEKEKEEVVVVPTRRVRTVKFAEPEKEVEGKEEAAVTFHARRKNKAVTVAPPELLPKTRSKRGRGRVTTASARNTILEEEDQVEQEESEVAAAREQAGNQTATNGDDADKGGKVAAGYEAVEGTSMTLEEEVRVARRGRARRALKGMTNAQCAASDDRGEEIKCAGDVEEDGKREVVGSGGEVGDMEKEEEHAGRSSLETMTLGHWFDRMEKYLPRIINEAADEMIATMEERLIAC</sequence>
<dbReference type="EnsemblPlants" id="PNT68472">
    <property type="protein sequence ID" value="PNT68472"/>
    <property type="gene ID" value="BRADI_3g40970v3"/>
</dbReference>
<name>A0A2K2D2F8_BRADI</name>
<dbReference type="InterPro" id="IPR000253">
    <property type="entry name" value="FHA_dom"/>
</dbReference>
<feature type="compositionally biased region" description="Basic and acidic residues" evidence="1">
    <location>
        <begin position="369"/>
        <end position="378"/>
    </location>
</feature>
<accession>A0A2K2D2F8</accession>
<dbReference type="EMBL" id="CM000882">
    <property type="protein sequence ID" value="PNT68472.1"/>
    <property type="molecule type" value="Genomic_DNA"/>
</dbReference>
<gene>
    <name evidence="4" type="primary">LOC100831750</name>
    <name evidence="3" type="ORF">BRADI_3g40970v3</name>
</gene>
<evidence type="ECO:0000259" key="2">
    <source>
        <dbReference type="PROSITE" id="PS50006"/>
    </source>
</evidence>
<feature type="region of interest" description="Disordered" evidence="1">
    <location>
        <begin position="259"/>
        <end position="296"/>
    </location>
</feature>
<dbReference type="AlphaFoldDB" id="A0A2K2D2F8"/>
<evidence type="ECO:0000313" key="3">
    <source>
        <dbReference type="EMBL" id="PNT68472.1"/>
    </source>
</evidence>
<organism evidence="3">
    <name type="scientific">Brachypodium distachyon</name>
    <name type="common">Purple false brome</name>
    <name type="synonym">Trachynia distachya</name>
    <dbReference type="NCBI Taxonomy" id="15368"/>
    <lineage>
        <taxon>Eukaryota</taxon>
        <taxon>Viridiplantae</taxon>
        <taxon>Streptophyta</taxon>
        <taxon>Embryophyta</taxon>
        <taxon>Tracheophyta</taxon>
        <taxon>Spermatophyta</taxon>
        <taxon>Magnoliopsida</taxon>
        <taxon>Liliopsida</taxon>
        <taxon>Poales</taxon>
        <taxon>Poaceae</taxon>
        <taxon>BOP clade</taxon>
        <taxon>Pooideae</taxon>
        <taxon>Stipodae</taxon>
        <taxon>Brachypodieae</taxon>
        <taxon>Brachypodium</taxon>
    </lineage>
</organism>
<dbReference type="InterPro" id="IPR008984">
    <property type="entry name" value="SMAD_FHA_dom_sf"/>
</dbReference>
<reference evidence="4" key="3">
    <citation type="submission" date="2018-08" db="UniProtKB">
        <authorList>
            <consortium name="EnsemblPlants"/>
        </authorList>
    </citation>
    <scope>IDENTIFICATION</scope>
    <source>
        <strain evidence="4">cv. Bd21</strain>
    </source>
</reference>
<dbReference type="ExpressionAtlas" id="A0A2K2D2F8">
    <property type="expression patterns" value="baseline"/>
</dbReference>
<evidence type="ECO:0000313" key="5">
    <source>
        <dbReference type="Proteomes" id="UP000008810"/>
    </source>
</evidence>
<proteinExistence type="predicted"/>
<dbReference type="GO" id="GO:0003729">
    <property type="term" value="F:mRNA binding"/>
    <property type="evidence" value="ECO:0000318"/>
    <property type="project" value="GO_Central"/>
</dbReference>
<dbReference type="OrthoDB" id="687730at2759"/>
<dbReference type="PANTHER" id="PTHR23308">
    <property type="entry name" value="NUCLEAR INHIBITOR OF PROTEIN PHOSPHATASE-1"/>
    <property type="match status" value="1"/>
</dbReference>
<dbReference type="InterPro" id="IPR050923">
    <property type="entry name" value="Cell_Proc_Reg/RNA_Proc"/>
</dbReference>
<protein>
    <recommendedName>
        <fullName evidence="2">FHA domain-containing protein</fullName>
    </recommendedName>
</protein>
<feature type="domain" description="FHA" evidence="2">
    <location>
        <begin position="30"/>
        <end position="84"/>
    </location>
</feature>
<feature type="region of interest" description="Disordered" evidence="1">
    <location>
        <begin position="358"/>
        <end position="379"/>
    </location>
</feature>
<dbReference type="PROSITE" id="PS50006">
    <property type="entry name" value="FHA_DOMAIN"/>
    <property type="match status" value="1"/>
</dbReference>